<comment type="caution">
    <text evidence="1">The sequence shown here is derived from an EMBL/GenBank/DDBJ whole genome shotgun (WGS) entry which is preliminary data.</text>
</comment>
<accession>A0AAE1ECD3</accession>
<evidence type="ECO:0000313" key="1">
    <source>
        <dbReference type="EMBL" id="KAK3802336.1"/>
    </source>
</evidence>
<evidence type="ECO:0000313" key="2">
    <source>
        <dbReference type="Proteomes" id="UP001283361"/>
    </source>
</evidence>
<proteinExistence type="predicted"/>
<gene>
    <name evidence="1" type="ORF">RRG08_010588</name>
</gene>
<protein>
    <submittedName>
        <fullName evidence="1">Uncharacterized protein</fullName>
    </submittedName>
</protein>
<keyword evidence="2" id="KW-1185">Reference proteome</keyword>
<dbReference type="EMBL" id="JAWDGP010000243">
    <property type="protein sequence ID" value="KAK3802336.1"/>
    <property type="molecule type" value="Genomic_DNA"/>
</dbReference>
<dbReference type="PROSITE" id="PS51257">
    <property type="entry name" value="PROKAR_LIPOPROTEIN"/>
    <property type="match status" value="1"/>
</dbReference>
<dbReference type="AlphaFoldDB" id="A0AAE1ECD3"/>
<name>A0AAE1ECD3_9GAST</name>
<sequence>MEGIRSICNFLVSSSHSTVVVGACLAHMEGLESAAPNTMCWTRGVCKIMTSESLRLYFVPMQALINIRVGQHLASYPCHLL</sequence>
<reference evidence="1" key="1">
    <citation type="journal article" date="2023" name="G3 (Bethesda)">
        <title>A reference genome for the long-term kleptoplast-retaining sea slug Elysia crispata morphotype clarki.</title>
        <authorList>
            <person name="Eastman K.E."/>
            <person name="Pendleton A.L."/>
            <person name="Shaikh M.A."/>
            <person name="Suttiyut T."/>
            <person name="Ogas R."/>
            <person name="Tomko P."/>
            <person name="Gavelis G."/>
            <person name="Widhalm J.R."/>
            <person name="Wisecaver J.H."/>
        </authorList>
    </citation>
    <scope>NUCLEOTIDE SEQUENCE</scope>
    <source>
        <strain evidence="1">ECLA1</strain>
    </source>
</reference>
<dbReference type="Proteomes" id="UP001283361">
    <property type="component" value="Unassembled WGS sequence"/>
</dbReference>
<organism evidence="1 2">
    <name type="scientific">Elysia crispata</name>
    <name type="common">lettuce slug</name>
    <dbReference type="NCBI Taxonomy" id="231223"/>
    <lineage>
        <taxon>Eukaryota</taxon>
        <taxon>Metazoa</taxon>
        <taxon>Spiralia</taxon>
        <taxon>Lophotrochozoa</taxon>
        <taxon>Mollusca</taxon>
        <taxon>Gastropoda</taxon>
        <taxon>Heterobranchia</taxon>
        <taxon>Euthyneura</taxon>
        <taxon>Panpulmonata</taxon>
        <taxon>Sacoglossa</taxon>
        <taxon>Placobranchoidea</taxon>
        <taxon>Plakobranchidae</taxon>
        <taxon>Elysia</taxon>
    </lineage>
</organism>